<proteinExistence type="predicted"/>
<evidence type="ECO:0000313" key="2">
    <source>
        <dbReference type="Proteomes" id="UP000784294"/>
    </source>
</evidence>
<sequence>MRDLMERLGPSFLQFSSPEPISLVGWLLQRLATTSSRLFSPAACRHGSSCYAGQPPFHHLFGPTCLDRPQTQPSEVAHSSEATHQADCDLRIRLSDLRRLNNHVAGTSCGRFTFLQFPGLADWQACKYDKFMHIFGLIFLSPFRNLIKSHTCELRCHSLALDT</sequence>
<dbReference type="AlphaFoldDB" id="A0A3S5AS45"/>
<protein>
    <submittedName>
        <fullName evidence="1">Uncharacterized protein</fullName>
    </submittedName>
</protein>
<evidence type="ECO:0000313" key="1">
    <source>
        <dbReference type="EMBL" id="VEL23806.1"/>
    </source>
</evidence>
<keyword evidence="2" id="KW-1185">Reference proteome</keyword>
<organism evidence="1 2">
    <name type="scientific">Protopolystoma xenopodis</name>
    <dbReference type="NCBI Taxonomy" id="117903"/>
    <lineage>
        <taxon>Eukaryota</taxon>
        <taxon>Metazoa</taxon>
        <taxon>Spiralia</taxon>
        <taxon>Lophotrochozoa</taxon>
        <taxon>Platyhelminthes</taxon>
        <taxon>Monogenea</taxon>
        <taxon>Polyopisthocotylea</taxon>
        <taxon>Polystomatidea</taxon>
        <taxon>Polystomatidae</taxon>
        <taxon>Protopolystoma</taxon>
    </lineage>
</organism>
<gene>
    <name evidence="1" type="ORF">PXEA_LOCUS17246</name>
</gene>
<name>A0A3S5AS45_9PLAT</name>
<accession>A0A3S5AS45</accession>
<dbReference type="EMBL" id="CAAALY010064068">
    <property type="protein sequence ID" value="VEL23806.1"/>
    <property type="molecule type" value="Genomic_DNA"/>
</dbReference>
<reference evidence="1" key="1">
    <citation type="submission" date="2018-11" db="EMBL/GenBank/DDBJ databases">
        <authorList>
            <consortium name="Pathogen Informatics"/>
        </authorList>
    </citation>
    <scope>NUCLEOTIDE SEQUENCE</scope>
</reference>
<dbReference type="Proteomes" id="UP000784294">
    <property type="component" value="Unassembled WGS sequence"/>
</dbReference>
<comment type="caution">
    <text evidence="1">The sequence shown here is derived from an EMBL/GenBank/DDBJ whole genome shotgun (WGS) entry which is preliminary data.</text>
</comment>